<dbReference type="FunFam" id="3.40.47.10:FF:000010">
    <property type="entry name" value="Acetyl-CoA acetyltransferase (Thiolase)"/>
    <property type="match status" value="1"/>
</dbReference>
<keyword evidence="4" id="KW-0414">Isoprene biosynthesis</keyword>
<evidence type="ECO:0000256" key="2">
    <source>
        <dbReference type="ARBA" id="ARBA00010982"/>
    </source>
</evidence>
<evidence type="ECO:0000259" key="8">
    <source>
        <dbReference type="Pfam" id="PF02803"/>
    </source>
</evidence>
<dbReference type="STRING" id="1230456.C468_07752"/>
<dbReference type="EMBL" id="AOJH01000049">
    <property type="protein sequence ID" value="EMA64962.1"/>
    <property type="molecule type" value="Genomic_DNA"/>
</dbReference>
<name>M0P4A1_9EURY</name>
<evidence type="ECO:0000313" key="10">
    <source>
        <dbReference type="Proteomes" id="UP000011546"/>
    </source>
</evidence>
<comment type="similarity">
    <text evidence="2">Belongs to the thiolase-like superfamily. Thiolase family.</text>
</comment>
<dbReference type="OrthoDB" id="25212at2157"/>
<evidence type="ECO:0000256" key="1">
    <source>
        <dbReference type="ARBA" id="ARBA00005189"/>
    </source>
</evidence>
<dbReference type="InterPro" id="IPR020617">
    <property type="entry name" value="Thiolase_C"/>
</dbReference>
<evidence type="ECO:0000256" key="5">
    <source>
        <dbReference type="ARBA" id="ARBA00023315"/>
    </source>
</evidence>
<dbReference type="PROSITE" id="PS00098">
    <property type="entry name" value="THIOLASE_1"/>
    <property type="match status" value="1"/>
</dbReference>
<keyword evidence="10" id="KW-1185">Reference proteome</keyword>
<dbReference type="Gene3D" id="3.40.47.10">
    <property type="match status" value="2"/>
</dbReference>
<keyword evidence="5" id="KW-0012">Acyltransferase</keyword>
<dbReference type="InterPro" id="IPR002155">
    <property type="entry name" value="Thiolase"/>
</dbReference>
<dbReference type="SUPFAM" id="SSF53901">
    <property type="entry name" value="Thiolase-like"/>
    <property type="match status" value="2"/>
</dbReference>
<comment type="pathway">
    <text evidence="1">Lipid metabolism.</text>
</comment>
<dbReference type="Pfam" id="PF00108">
    <property type="entry name" value="Thiolase_N"/>
    <property type="match status" value="1"/>
</dbReference>
<dbReference type="InterPro" id="IPR016039">
    <property type="entry name" value="Thiolase-like"/>
</dbReference>
<dbReference type="PANTHER" id="PTHR43853:SF11">
    <property type="entry name" value="3-KETOACYL-COA THIOLASE FADA"/>
    <property type="match status" value="1"/>
</dbReference>
<protein>
    <recommendedName>
        <fullName evidence="6">acetyl-CoA C-acyltransferase</fullName>
        <ecNumber evidence="6">2.3.1.16</ecNumber>
    </recommendedName>
</protein>
<organism evidence="9 10">
    <name type="scientific">Halorubrum kocurii JCM 14978</name>
    <dbReference type="NCBI Taxonomy" id="1230456"/>
    <lineage>
        <taxon>Archaea</taxon>
        <taxon>Methanobacteriati</taxon>
        <taxon>Methanobacteriota</taxon>
        <taxon>Stenosarchaea group</taxon>
        <taxon>Halobacteria</taxon>
        <taxon>Halobacteriales</taxon>
        <taxon>Haloferacaceae</taxon>
        <taxon>Halorubrum</taxon>
    </lineage>
</organism>
<dbReference type="PROSITE" id="PS00099">
    <property type="entry name" value="THIOLASE_3"/>
    <property type="match status" value="1"/>
</dbReference>
<dbReference type="GO" id="GO:0010124">
    <property type="term" value="P:phenylacetate catabolic process"/>
    <property type="evidence" value="ECO:0007669"/>
    <property type="project" value="TreeGrafter"/>
</dbReference>
<dbReference type="GO" id="GO:0008299">
    <property type="term" value="P:isoprenoid biosynthetic process"/>
    <property type="evidence" value="ECO:0007669"/>
    <property type="project" value="UniProtKB-KW"/>
</dbReference>
<dbReference type="GO" id="GO:0005737">
    <property type="term" value="C:cytoplasm"/>
    <property type="evidence" value="ECO:0007669"/>
    <property type="project" value="UniProtKB-ARBA"/>
</dbReference>
<evidence type="ECO:0000256" key="3">
    <source>
        <dbReference type="ARBA" id="ARBA00022679"/>
    </source>
</evidence>
<dbReference type="GO" id="GO:0006635">
    <property type="term" value="P:fatty acid beta-oxidation"/>
    <property type="evidence" value="ECO:0007669"/>
    <property type="project" value="TreeGrafter"/>
</dbReference>
<feature type="domain" description="Thiolase N-terminal" evidence="7">
    <location>
        <begin position="8"/>
        <end position="250"/>
    </location>
</feature>
<feature type="domain" description="Thiolase C-terminal" evidence="8">
    <location>
        <begin position="259"/>
        <end position="377"/>
    </location>
</feature>
<dbReference type="PIRSF" id="PIRSF000429">
    <property type="entry name" value="Ac-CoA_Ac_transf"/>
    <property type="match status" value="1"/>
</dbReference>
<evidence type="ECO:0000259" key="7">
    <source>
        <dbReference type="Pfam" id="PF00108"/>
    </source>
</evidence>
<dbReference type="Pfam" id="PF02803">
    <property type="entry name" value="Thiolase_C"/>
    <property type="match status" value="1"/>
</dbReference>
<evidence type="ECO:0000256" key="4">
    <source>
        <dbReference type="ARBA" id="ARBA00023229"/>
    </source>
</evidence>
<sequence>MTDETTPVIAAAYRTPQGRDGGVYADVRSEDLSTRLIDHTLAETGLTSDHVDDLMWGVAQQRTEQDNNVARVIALLSDLGESVPATSINRWCASSMQAIISASDAIAAGNRDCIIAGGVENMSRVPMDGDSYEHLHPELSERYNIFQLQMGMTAEKVAEEHGVSREAQDEYAARSHQRAAEATESGRFDDEIVPVETDDGLVEADEGIRPDTTAEKLAGLSPAFTGDGTVTAGNSSQISDGASLTLVTSKAFAEDHGLEVLAEVGTNAVAGVDPTVMGIGPVPATRGLLDRAGRTIDDYDLVELNEAFASQCEYSRRELGIDEDIFNVNGGAIAIGHPLGASGARLPVTLLHEMQKRDADRGLATLCVGFGQGAAIEFSR</sequence>
<dbReference type="NCBIfam" id="TIGR01930">
    <property type="entry name" value="AcCoA-C-Actrans"/>
    <property type="match status" value="1"/>
</dbReference>
<gene>
    <name evidence="9" type="ORF">C468_07752</name>
</gene>
<dbReference type="PROSITE" id="PS00737">
    <property type="entry name" value="THIOLASE_2"/>
    <property type="match status" value="1"/>
</dbReference>
<dbReference type="PANTHER" id="PTHR43853">
    <property type="entry name" value="3-KETOACYL-COA THIOLASE, PEROXISOMAL"/>
    <property type="match status" value="1"/>
</dbReference>
<dbReference type="InterPro" id="IPR020613">
    <property type="entry name" value="Thiolase_CS"/>
</dbReference>
<dbReference type="InterPro" id="IPR050215">
    <property type="entry name" value="Thiolase-like_sf_Thiolase"/>
</dbReference>
<accession>M0P4A1</accession>
<dbReference type="RefSeq" id="WP_008848280.1">
    <property type="nucleotide sequence ID" value="NZ_AOJH01000049.1"/>
</dbReference>
<dbReference type="GO" id="GO:0003988">
    <property type="term" value="F:acetyl-CoA C-acyltransferase activity"/>
    <property type="evidence" value="ECO:0007669"/>
    <property type="project" value="UniProtKB-EC"/>
</dbReference>
<evidence type="ECO:0000313" key="9">
    <source>
        <dbReference type="EMBL" id="EMA64962.1"/>
    </source>
</evidence>
<dbReference type="PATRIC" id="fig|1230456.3.peg.1527"/>
<dbReference type="CDD" id="cd00751">
    <property type="entry name" value="thiolase"/>
    <property type="match status" value="1"/>
</dbReference>
<dbReference type="Proteomes" id="UP000011546">
    <property type="component" value="Unassembled WGS sequence"/>
</dbReference>
<evidence type="ECO:0000256" key="6">
    <source>
        <dbReference type="ARBA" id="ARBA00024073"/>
    </source>
</evidence>
<dbReference type="EC" id="2.3.1.16" evidence="6"/>
<dbReference type="AlphaFoldDB" id="M0P4A1"/>
<keyword evidence="3 9" id="KW-0808">Transferase</keyword>
<reference evidence="9 10" key="1">
    <citation type="journal article" date="2014" name="PLoS Genet.">
        <title>Phylogenetically driven sequencing of extremely halophilic archaea reveals strategies for static and dynamic osmo-response.</title>
        <authorList>
            <person name="Becker E.A."/>
            <person name="Seitzer P.M."/>
            <person name="Tritt A."/>
            <person name="Larsen D."/>
            <person name="Krusor M."/>
            <person name="Yao A.I."/>
            <person name="Wu D."/>
            <person name="Madern D."/>
            <person name="Eisen J.A."/>
            <person name="Darling A.E."/>
            <person name="Facciotti M.T."/>
        </authorList>
    </citation>
    <scope>NUCLEOTIDE SEQUENCE [LARGE SCALE GENOMIC DNA]</scope>
    <source>
        <strain evidence="9 10">JCM 14978</strain>
    </source>
</reference>
<dbReference type="InterPro" id="IPR020616">
    <property type="entry name" value="Thiolase_N"/>
</dbReference>
<dbReference type="InterPro" id="IPR020610">
    <property type="entry name" value="Thiolase_AS"/>
</dbReference>
<proteinExistence type="inferred from homology"/>
<dbReference type="InterPro" id="IPR020615">
    <property type="entry name" value="Thiolase_acyl_enz_int_AS"/>
</dbReference>
<comment type="caution">
    <text evidence="9">The sequence shown here is derived from an EMBL/GenBank/DDBJ whole genome shotgun (WGS) entry which is preliminary data.</text>
</comment>